<evidence type="ECO:0000259" key="2">
    <source>
        <dbReference type="Pfam" id="PF01243"/>
    </source>
</evidence>
<keyword evidence="1" id="KW-0812">Transmembrane</keyword>
<dbReference type="InterPro" id="IPR011576">
    <property type="entry name" value="Pyridox_Oxase_N"/>
</dbReference>
<evidence type="ECO:0000313" key="4">
    <source>
        <dbReference type="Proteomes" id="UP000305948"/>
    </source>
</evidence>
<keyword evidence="4" id="KW-1185">Reference proteome</keyword>
<accession>A0A5C3MSU7</accession>
<reference evidence="3 4" key="1">
    <citation type="journal article" date="2019" name="Nat. Ecol. Evol.">
        <title>Megaphylogeny resolves global patterns of mushroom evolution.</title>
        <authorList>
            <person name="Varga T."/>
            <person name="Krizsan K."/>
            <person name="Foldi C."/>
            <person name="Dima B."/>
            <person name="Sanchez-Garcia M."/>
            <person name="Sanchez-Ramirez S."/>
            <person name="Szollosi G.J."/>
            <person name="Szarkandi J.G."/>
            <person name="Papp V."/>
            <person name="Albert L."/>
            <person name="Andreopoulos W."/>
            <person name="Angelini C."/>
            <person name="Antonin V."/>
            <person name="Barry K.W."/>
            <person name="Bougher N.L."/>
            <person name="Buchanan P."/>
            <person name="Buyck B."/>
            <person name="Bense V."/>
            <person name="Catcheside P."/>
            <person name="Chovatia M."/>
            <person name="Cooper J."/>
            <person name="Damon W."/>
            <person name="Desjardin D."/>
            <person name="Finy P."/>
            <person name="Geml J."/>
            <person name="Haridas S."/>
            <person name="Hughes K."/>
            <person name="Justo A."/>
            <person name="Karasinski D."/>
            <person name="Kautmanova I."/>
            <person name="Kiss B."/>
            <person name="Kocsube S."/>
            <person name="Kotiranta H."/>
            <person name="LaButti K.M."/>
            <person name="Lechner B.E."/>
            <person name="Liimatainen K."/>
            <person name="Lipzen A."/>
            <person name="Lukacs Z."/>
            <person name="Mihaltcheva S."/>
            <person name="Morgado L.N."/>
            <person name="Niskanen T."/>
            <person name="Noordeloos M.E."/>
            <person name="Ohm R.A."/>
            <person name="Ortiz-Santana B."/>
            <person name="Ovrebo C."/>
            <person name="Racz N."/>
            <person name="Riley R."/>
            <person name="Savchenko A."/>
            <person name="Shiryaev A."/>
            <person name="Soop K."/>
            <person name="Spirin V."/>
            <person name="Szebenyi C."/>
            <person name="Tomsovsky M."/>
            <person name="Tulloss R.E."/>
            <person name="Uehling J."/>
            <person name="Grigoriev I.V."/>
            <person name="Vagvolgyi C."/>
            <person name="Papp T."/>
            <person name="Martin F.M."/>
            <person name="Miettinen O."/>
            <person name="Hibbett D.S."/>
            <person name="Nagy L.G."/>
        </authorList>
    </citation>
    <scope>NUCLEOTIDE SEQUENCE [LARGE SCALE GENOMIC DNA]</scope>
    <source>
        <strain evidence="3 4">OMC1185</strain>
    </source>
</reference>
<proteinExistence type="predicted"/>
<gene>
    <name evidence="3" type="ORF">OE88DRAFT_1665133</name>
</gene>
<dbReference type="PANTHER" id="PTHR39336">
    <property type="entry name" value="PYRIDOXAMINE PHOSPHATE OXIDASE FAMILY PROTEIN (AFU_ORTHOLOGUE AFUA_6G11440)"/>
    <property type="match status" value="1"/>
</dbReference>
<evidence type="ECO:0000256" key="1">
    <source>
        <dbReference type="SAM" id="Phobius"/>
    </source>
</evidence>
<organism evidence="3 4">
    <name type="scientific">Heliocybe sulcata</name>
    <dbReference type="NCBI Taxonomy" id="5364"/>
    <lineage>
        <taxon>Eukaryota</taxon>
        <taxon>Fungi</taxon>
        <taxon>Dikarya</taxon>
        <taxon>Basidiomycota</taxon>
        <taxon>Agaricomycotina</taxon>
        <taxon>Agaricomycetes</taxon>
        <taxon>Gloeophyllales</taxon>
        <taxon>Gloeophyllaceae</taxon>
        <taxon>Heliocybe</taxon>
    </lineage>
</organism>
<feature type="transmembrane region" description="Helical" evidence="1">
    <location>
        <begin position="238"/>
        <end position="259"/>
    </location>
</feature>
<feature type="domain" description="Pyridoxamine 5'-phosphate oxidase N-terminal" evidence="2">
    <location>
        <begin position="12"/>
        <end position="134"/>
    </location>
</feature>
<dbReference type="Pfam" id="PF01243">
    <property type="entry name" value="PNPOx_N"/>
    <property type="match status" value="1"/>
</dbReference>
<name>A0A5C3MSU7_9AGAM</name>
<dbReference type="PANTHER" id="PTHR39336:SF3">
    <property type="entry name" value="PYRIDOXAMINE PHOSPHATE OXIDASE"/>
    <property type="match status" value="1"/>
</dbReference>
<dbReference type="STRING" id="5364.A0A5C3MSU7"/>
<dbReference type="EMBL" id="ML213521">
    <property type="protein sequence ID" value="TFK48057.1"/>
    <property type="molecule type" value="Genomic_DNA"/>
</dbReference>
<dbReference type="InterPro" id="IPR012349">
    <property type="entry name" value="Split_barrel_FMN-bd"/>
</dbReference>
<keyword evidence="1" id="KW-0472">Membrane</keyword>
<keyword evidence="1" id="KW-1133">Transmembrane helix</keyword>
<protein>
    <recommendedName>
        <fullName evidence="2">Pyridoxamine 5'-phosphate oxidase N-terminal domain-containing protein</fullName>
    </recommendedName>
</protein>
<evidence type="ECO:0000313" key="3">
    <source>
        <dbReference type="EMBL" id="TFK48057.1"/>
    </source>
</evidence>
<dbReference type="SUPFAM" id="SSF50475">
    <property type="entry name" value="FMN-binding split barrel"/>
    <property type="match status" value="1"/>
</dbReference>
<dbReference type="Gene3D" id="2.30.110.10">
    <property type="entry name" value="Electron Transport, Fmn-binding Protein, Chain A"/>
    <property type="match status" value="1"/>
</dbReference>
<dbReference type="OrthoDB" id="539398at2759"/>
<dbReference type="AlphaFoldDB" id="A0A5C3MSU7"/>
<dbReference type="Proteomes" id="UP000305948">
    <property type="component" value="Unassembled WGS sequence"/>
</dbReference>
<sequence>MPQVYDEIPPHLIDWIGKQHMFTVATAPLKADGHVNVSAKGLKGTFHIDGPNRVWYEDLTGSGSETIAHVRENGRITIYFNAFEGPPKICRLWGRGQVHEFGTPEYDAYLPPGKRAPGSRSVIVVDVYKVGTTCGYAVPFYEFKGHRDTLLDFCNKKELRDLHAEEFNADKGLKAYWRANNVKSLDGLPALEVAPQSGHSVETDRDYSRFGVISLKEAAREMQDGGRQRQRQIGWEEMMLMSFVFLLGTVVSAFFGRMAGPC</sequence>